<organism evidence="1">
    <name type="scientific">marine sediment metagenome</name>
    <dbReference type="NCBI Taxonomy" id="412755"/>
    <lineage>
        <taxon>unclassified sequences</taxon>
        <taxon>metagenomes</taxon>
        <taxon>ecological metagenomes</taxon>
    </lineage>
</organism>
<reference evidence="1" key="1">
    <citation type="journal article" date="2015" name="Nature">
        <title>Complex archaea that bridge the gap between prokaryotes and eukaryotes.</title>
        <authorList>
            <person name="Spang A."/>
            <person name="Saw J.H."/>
            <person name="Jorgensen S.L."/>
            <person name="Zaremba-Niedzwiedzka K."/>
            <person name="Martijn J."/>
            <person name="Lind A.E."/>
            <person name="van Eijk R."/>
            <person name="Schleper C."/>
            <person name="Guy L."/>
            <person name="Ettema T.J."/>
        </authorList>
    </citation>
    <scope>NUCLEOTIDE SEQUENCE</scope>
</reference>
<evidence type="ECO:0000313" key="1">
    <source>
        <dbReference type="EMBL" id="KKN72636.1"/>
    </source>
</evidence>
<gene>
    <name evidence="1" type="ORF">LCGC14_0408780</name>
</gene>
<accession>A0A0F9VGJ1</accession>
<protein>
    <submittedName>
        <fullName evidence="1">Uncharacterized protein</fullName>
    </submittedName>
</protein>
<dbReference type="AlphaFoldDB" id="A0A0F9VGJ1"/>
<dbReference type="EMBL" id="LAZR01000358">
    <property type="protein sequence ID" value="KKN72636.1"/>
    <property type="molecule type" value="Genomic_DNA"/>
</dbReference>
<comment type="caution">
    <text evidence="1">The sequence shown here is derived from an EMBL/GenBank/DDBJ whole genome shotgun (WGS) entry which is preliminary data.</text>
</comment>
<proteinExistence type="predicted"/>
<name>A0A0F9VGJ1_9ZZZZ</name>
<sequence>MRRVLTGILEVYCLEDNDGKACVDAKDLQGHILYIQGNPVVLILEGTEEPELGLLIKTALPIVKEL</sequence>